<organism evidence="4 5">
    <name type="scientific">Jonquetella anthropi DSM 22815</name>
    <dbReference type="NCBI Taxonomy" id="885272"/>
    <lineage>
        <taxon>Bacteria</taxon>
        <taxon>Thermotogati</taxon>
        <taxon>Synergistota</taxon>
        <taxon>Synergistia</taxon>
        <taxon>Synergistales</taxon>
        <taxon>Dethiosulfovibrionaceae</taxon>
        <taxon>Jonquetella</taxon>
    </lineage>
</organism>
<keyword evidence="1 4" id="KW-0378">Hydrolase</keyword>
<dbReference type="Pfam" id="PF01546">
    <property type="entry name" value="Peptidase_M20"/>
    <property type="match status" value="1"/>
</dbReference>
<proteinExistence type="predicted"/>
<dbReference type="InterPro" id="IPR036264">
    <property type="entry name" value="Bact_exopeptidase_dim_dom"/>
</dbReference>
<dbReference type="EMBL" id="CM001376">
    <property type="protein sequence ID" value="EHM12458.1"/>
    <property type="molecule type" value="Genomic_DNA"/>
</dbReference>
<dbReference type="FunFam" id="3.30.70.360:FF:000001">
    <property type="entry name" value="N-acetyldiaminopimelate deacetylase"/>
    <property type="match status" value="1"/>
</dbReference>
<dbReference type="InterPro" id="IPR011650">
    <property type="entry name" value="Peptidase_M20_dimer"/>
</dbReference>
<dbReference type="AlphaFoldDB" id="H0ULJ3"/>
<dbReference type="OrthoDB" id="9776731at2"/>
<reference evidence="4 5" key="1">
    <citation type="submission" date="2011-11" db="EMBL/GenBank/DDBJ databases">
        <title>The Noncontiguous Finished genome of Jonquetella anthropi DSM 22815.</title>
        <authorList>
            <consortium name="US DOE Joint Genome Institute (JGI-PGF)"/>
            <person name="Lucas S."/>
            <person name="Copeland A."/>
            <person name="Lapidus A."/>
            <person name="Glavina del Rio T."/>
            <person name="Dalin E."/>
            <person name="Tice H."/>
            <person name="Bruce D."/>
            <person name="Goodwin L."/>
            <person name="Pitluck S."/>
            <person name="Peters L."/>
            <person name="Mikhailova N."/>
            <person name="Held B."/>
            <person name="Kyrpides N."/>
            <person name="Mavromatis K."/>
            <person name="Ivanova N."/>
            <person name="Markowitz V."/>
            <person name="Cheng J.-F."/>
            <person name="Hugenholtz P."/>
            <person name="Woyke T."/>
            <person name="Wu D."/>
            <person name="Gronow S."/>
            <person name="Wellnitz S."/>
            <person name="Brambilla E."/>
            <person name="Klenk H.-P."/>
            <person name="Eisen J.A."/>
        </authorList>
    </citation>
    <scope>NUCLEOTIDE SEQUENCE [LARGE SCALE GENOMIC DNA]</scope>
    <source>
        <strain evidence="4 5">DSM 22815</strain>
    </source>
</reference>
<sequence length="389" mass="41836">MISQNVIDKAAVSAKELFCHLHRHPELSWGEVETTDRLCAQMNALGIRILRRGVGKAGTGLIAQIDGERPGPVVALRADIDALPVRENSGVPYPSERDGVMHACGHDAHTSILTGAAAVLQSMRHDLTGSVRLIFQPAEESGYESGAVPMIQAGALDGVSAIFGLHVWALLPMGTIGWRSGAIMASADIWEVTVTGKGGHGSEPQTAIDPTVAAGAMIGALQSIVSREIDPREAAVVSIGRLNGGTAINIIPQDCFMAGNVRTTTRELREAMEEKFRRILNGLAEAYRCKVQLKWTPIYPVTVNDPDACRFFVSCLTDAGLGDRLSETPIILGSEDFSYYGQKIPANFCFLGMGTKHPHHSPEFRVDPEVIPLGIRVMAELGLGWGRKN</sequence>
<dbReference type="SUPFAM" id="SSF55031">
    <property type="entry name" value="Bacterial exopeptidase dimerisation domain"/>
    <property type="match status" value="1"/>
</dbReference>
<dbReference type="InterPro" id="IPR017439">
    <property type="entry name" value="Amidohydrolase"/>
</dbReference>
<feature type="binding site" evidence="2">
    <location>
        <position position="360"/>
    </location>
    <ligand>
        <name>Mn(2+)</name>
        <dbReference type="ChEBI" id="CHEBI:29035"/>
        <label>2</label>
    </ligand>
</feature>
<dbReference type="Gene3D" id="3.30.70.360">
    <property type="match status" value="1"/>
</dbReference>
<feature type="binding site" evidence="2">
    <location>
        <position position="166"/>
    </location>
    <ligand>
        <name>Mn(2+)</name>
        <dbReference type="ChEBI" id="CHEBI:29035"/>
        <label>2</label>
    </ligand>
</feature>
<evidence type="ECO:0000259" key="3">
    <source>
        <dbReference type="Pfam" id="PF07687"/>
    </source>
</evidence>
<dbReference type="Proteomes" id="UP000003806">
    <property type="component" value="Chromosome"/>
</dbReference>
<keyword evidence="2" id="KW-0479">Metal-binding</keyword>
<dbReference type="NCBIfam" id="TIGR01891">
    <property type="entry name" value="amidohydrolases"/>
    <property type="match status" value="1"/>
</dbReference>
<dbReference type="PANTHER" id="PTHR11014:SF63">
    <property type="entry name" value="METALLOPEPTIDASE, PUTATIVE (AFU_ORTHOLOGUE AFUA_6G09600)-RELATED"/>
    <property type="match status" value="1"/>
</dbReference>
<dbReference type="eggNOG" id="COG1473">
    <property type="taxonomic scope" value="Bacteria"/>
</dbReference>
<feature type="domain" description="Peptidase M20 dimerisation" evidence="3">
    <location>
        <begin position="190"/>
        <end position="287"/>
    </location>
</feature>
<feature type="binding site" evidence="2">
    <location>
        <position position="104"/>
    </location>
    <ligand>
        <name>Mn(2+)</name>
        <dbReference type="ChEBI" id="CHEBI:29035"/>
        <label>2</label>
    </ligand>
</feature>
<dbReference type="Pfam" id="PF07687">
    <property type="entry name" value="M20_dimer"/>
    <property type="match status" value="1"/>
</dbReference>
<accession>H0ULJ3</accession>
<keyword evidence="5" id="KW-1185">Reference proteome</keyword>
<keyword evidence="2" id="KW-0464">Manganese</keyword>
<dbReference type="Gene3D" id="3.40.630.10">
    <property type="entry name" value="Zn peptidases"/>
    <property type="match status" value="1"/>
</dbReference>
<evidence type="ECO:0000313" key="5">
    <source>
        <dbReference type="Proteomes" id="UP000003806"/>
    </source>
</evidence>
<dbReference type="HOGENOM" id="CLU_023257_0_1_0"/>
<dbReference type="GO" id="GO:0050118">
    <property type="term" value="F:N-acetyldiaminopimelate deacetylase activity"/>
    <property type="evidence" value="ECO:0007669"/>
    <property type="project" value="UniProtKB-ARBA"/>
</dbReference>
<feature type="binding site" evidence="2">
    <location>
        <position position="106"/>
    </location>
    <ligand>
        <name>Mn(2+)</name>
        <dbReference type="ChEBI" id="CHEBI:29035"/>
        <label>2</label>
    </ligand>
</feature>
<feature type="binding site" evidence="2">
    <location>
        <position position="140"/>
    </location>
    <ligand>
        <name>Mn(2+)</name>
        <dbReference type="ChEBI" id="CHEBI:29035"/>
        <label>2</label>
    </ligand>
</feature>
<dbReference type="GO" id="GO:0046872">
    <property type="term" value="F:metal ion binding"/>
    <property type="evidence" value="ECO:0007669"/>
    <property type="project" value="UniProtKB-KW"/>
</dbReference>
<name>H0ULJ3_9BACT</name>
<evidence type="ECO:0000256" key="1">
    <source>
        <dbReference type="ARBA" id="ARBA00022801"/>
    </source>
</evidence>
<dbReference type="RefSeq" id="WP_008519917.1">
    <property type="nucleotide sequence ID" value="NZ_CM001376.1"/>
</dbReference>
<gene>
    <name evidence="4" type="ORF">JonanDRAFT_0021</name>
</gene>
<dbReference type="PANTHER" id="PTHR11014">
    <property type="entry name" value="PEPTIDASE M20 FAMILY MEMBER"/>
    <property type="match status" value="1"/>
</dbReference>
<evidence type="ECO:0000256" key="2">
    <source>
        <dbReference type="PIRSR" id="PIRSR005962-1"/>
    </source>
</evidence>
<evidence type="ECO:0000313" key="4">
    <source>
        <dbReference type="EMBL" id="EHM12458.1"/>
    </source>
</evidence>
<dbReference type="InterPro" id="IPR002933">
    <property type="entry name" value="Peptidase_M20"/>
</dbReference>
<comment type="cofactor">
    <cofactor evidence="2">
        <name>Mn(2+)</name>
        <dbReference type="ChEBI" id="CHEBI:29035"/>
    </cofactor>
    <text evidence="2">The Mn(2+) ion enhances activity.</text>
</comment>
<dbReference type="SUPFAM" id="SSF53187">
    <property type="entry name" value="Zn-dependent exopeptidases"/>
    <property type="match status" value="1"/>
</dbReference>
<protein>
    <submittedName>
        <fullName evidence="4">Amidohydrolase</fullName>
    </submittedName>
</protein>
<dbReference type="GO" id="GO:0019877">
    <property type="term" value="P:diaminopimelate biosynthetic process"/>
    <property type="evidence" value="ECO:0007669"/>
    <property type="project" value="UniProtKB-ARBA"/>
</dbReference>
<dbReference type="PIRSF" id="PIRSF005962">
    <property type="entry name" value="Pept_M20D_amidohydro"/>
    <property type="match status" value="1"/>
</dbReference>